<reference evidence="2 3" key="1">
    <citation type="journal article" date="2023" name="Mol. Biol. Evol.">
        <title>Genomics of Secondarily Temperate Adaptation in the Only Non-Antarctic Icefish.</title>
        <authorList>
            <person name="Rivera-Colon A.G."/>
            <person name="Rayamajhi N."/>
            <person name="Minhas B.F."/>
            <person name="Madrigal G."/>
            <person name="Bilyk K.T."/>
            <person name="Yoon V."/>
            <person name="Hune M."/>
            <person name="Gregory S."/>
            <person name="Cheng C.H.C."/>
            <person name="Catchen J.M."/>
        </authorList>
    </citation>
    <scope>NUCLEOTIDE SEQUENCE [LARGE SCALE GENOMIC DNA]</scope>
    <source>
        <strain evidence="2">JC2023a</strain>
    </source>
</reference>
<proteinExistence type="predicted"/>
<sequence>MKHVGREDRAIRAEQPLSVVLKADEPSSGTPGEEVTEPPRQQSTHLATFAQTNSHLRRRTASSVHASGTSSSVTCPAGSWNPPDCQQF</sequence>
<comment type="caution">
    <text evidence="2">The sequence shown here is derived from an EMBL/GenBank/DDBJ whole genome shotgun (WGS) entry which is preliminary data.</text>
</comment>
<evidence type="ECO:0000313" key="2">
    <source>
        <dbReference type="EMBL" id="KAK5876158.1"/>
    </source>
</evidence>
<keyword evidence="3" id="KW-1185">Reference proteome</keyword>
<evidence type="ECO:0000313" key="3">
    <source>
        <dbReference type="Proteomes" id="UP001335648"/>
    </source>
</evidence>
<feature type="compositionally biased region" description="Polar residues" evidence="1">
    <location>
        <begin position="39"/>
        <end position="54"/>
    </location>
</feature>
<dbReference type="Proteomes" id="UP001335648">
    <property type="component" value="Unassembled WGS sequence"/>
</dbReference>
<protein>
    <submittedName>
        <fullName evidence="2">Uncharacterized protein</fullName>
    </submittedName>
</protein>
<gene>
    <name evidence="2" type="ORF">CesoFtcFv8_027155</name>
</gene>
<feature type="compositionally biased region" description="Low complexity" evidence="1">
    <location>
        <begin position="61"/>
        <end position="74"/>
    </location>
</feature>
<dbReference type="EMBL" id="JAULUE010002068">
    <property type="protein sequence ID" value="KAK5876158.1"/>
    <property type="molecule type" value="Genomic_DNA"/>
</dbReference>
<feature type="compositionally biased region" description="Basic and acidic residues" evidence="1">
    <location>
        <begin position="1"/>
        <end position="12"/>
    </location>
</feature>
<evidence type="ECO:0000256" key="1">
    <source>
        <dbReference type="SAM" id="MobiDB-lite"/>
    </source>
</evidence>
<accession>A0AAN8G921</accession>
<dbReference type="AlphaFoldDB" id="A0AAN8G921"/>
<name>A0AAN8G921_9TELE</name>
<feature type="region of interest" description="Disordered" evidence="1">
    <location>
        <begin position="1"/>
        <end position="88"/>
    </location>
</feature>
<organism evidence="2 3">
    <name type="scientific">Champsocephalus esox</name>
    <name type="common">pike icefish</name>
    <dbReference type="NCBI Taxonomy" id="159716"/>
    <lineage>
        <taxon>Eukaryota</taxon>
        <taxon>Metazoa</taxon>
        <taxon>Chordata</taxon>
        <taxon>Craniata</taxon>
        <taxon>Vertebrata</taxon>
        <taxon>Euteleostomi</taxon>
        <taxon>Actinopterygii</taxon>
        <taxon>Neopterygii</taxon>
        <taxon>Teleostei</taxon>
        <taxon>Neoteleostei</taxon>
        <taxon>Acanthomorphata</taxon>
        <taxon>Eupercaria</taxon>
        <taxon>Perciformes</taxon>
        <taxon>Notothenioidei</taxon>
        <taxon>Channichthyidae</taxon>
        <taxon>Champsocephalus</taxon>
    </lineage>
</organism>